<proteinExistence type="predicted"/>
<gene>
    <name evidence="1" type="ORF">NDU88_000509</name>
</gene>
<evidence type="ECO:0000313" key="1">
    <source>
        <dbReference type="EMBL" id="KAJ1103081.1"/>
    </source>
</evidence>
<reference evidence="1" key="1">
    <citation type="journal article" date="2022" name="bioRxiv">
        <title>Sequencing and chromosome-scale assembly of the giantPleurodeles waltlgenome.</title>
        <authorList>
            <person name="Brown T."/>
            <person name="Elewa A."/>
            <person name="Iarovenko S."/>
            <person name="Subramanian E."/>
            <person name="Araus A.J."/>
            <person name="Petzold A."/>
            <person name="Susuki M."/>
            <person name="Suzuki K.-i.T."/>
            <person name="Hayashi T."/>
            <person name="Toyoda A."/>
            <person name="Oliveira C."/>
            <person name="Osipova E."/>
            <person name="Leigh N.D."/>
            <person name="Simon A."/>
            <person name="Yun M.H."/>
        </authorList>
    </citation>
    <scope>NUCLEOTIDE SEQUENCE</scope>
    <source>
        <strain evidence="1">20211129_DDA</strain>
        <tissue evidence="1">Liver</tissue>
    </source>
</reference>
<sequence>MRSAARQECPTMVTAPHQPLLHLVTDRQGRTGLSFYWAQGWAWCLSALPGYLQQAGWGAGREKVMGRGRSGGVRLIKARYPFKRMLYFVKWSKCWVAMGIASLMAPRAQTSLQILVDKRVT</sequence>
<accession>A0AAV7MH27</accession>
<dbReference type="AlphaFoldDB" id="A0AAV7MH27"/>
<comment type="caution">
    <text evidence="1">The sequence shown here is derived from an EMBL/GenBank/DDBJ whole genome shotgun (WGS) entry which is preliminary data.</text>
</comment>
<name>A0AAV7MH27_PLEWA</name>
<keyword evidence="2" id="KW-1185">Reference proteome</keyword>
<organism evidence="1 2">
    <name type="scientific">Pleurodeles waltl</name>
    <name type="common">Iberian ribbed newt</name>
    <dbReference type="NCBI Taxonomy" id="8319"/>
    <lineage>
        <taxon>Eukaryota</taxon>
        <taxon>Metazoa</taxon>
        <taxon>Chordata</taxon>
        <taxon>Craniata</taxon>
        <taxon>Vertebrata</taxon>
        <taxon>Euteleostomi</taxon>
        <taxon>Amphibia</taxon>
        <taxon>Batrachia</taxon>
        <taxon>Caudata</taxon>
        <taxon>Salamandroidea</taxon>
        <taxon>Salamandridae</taxon>
        <taxon>Pleurodelinae</taxon>
        <taxon>Pleurodeles</taxon>
    </lineage>
</organism>
<dbReference type="Proteomes" id="UP001066276">
    <property type="component" value="Chromosome 9"/>
</dbReference>
<protein>
    <submittedName>
        <fullName evidence="1">Uncharacterized protein</fullName>
    </submittedName>
</protein>
<dbReference type="EMBL" id="JANPWB010000013">
    <property type="protein sequence ID" value="KAJ1103081.1"/>
    <property type="molecule type" value="Genomic_DNA"/>
</dbReference>
<evidence type="ECO:0000313" key="2">
    <source>
        <dbReference type="Proteomes" id="UP001066276"/>
    </source>
</evidence>